<evidence type="ECO:0000256" key="1">
    <source>
        <dbReference type="SAM" id="MobiDB-lite"/>
    </source>
</evidence>
<dbReference type="PANTHER" id="PTHR43751">
    <property type="entry name" value="SULFATASE"/>
    <property type="match status" value="1"/>
</dbReference>
<dbReference type="SUPFAM" id="SSF53649">
    <property type="entry name" value="Alkaline phosphatase-like"/>
    <property type="match status" value="1"/>
</dbReference>
<feature type="domain" description="Sulfatase N-terminal" evidence="2">
    <location>
        <begin position="7"/>
        <end position="321"/>
    </location>
</feature>
<dbReference type="Gene3D" id="3.40.720.10">
    <property type="entry name" value="Alkaline Phosphatase, subunit A"/>
    <property type="match status" value="1"/>
</dbReference>
<dbReference type="Pfam" id="PF00884">
    <property type="entry name" value="Sulfatase"/>
    <property type="match status" value="1"/>
</dbReference>
<gene>
    <name evidence="3" type="ORF">METZ01_LOCUS86561</name>
</gene>
<proteinExistence type="predicted"/>
<feature type="region of interest" description="Disordered" evidence="1">
    <location>
        <begin position="499"/>
        <end position="538"/>
    </location>
</feature>
<evidence type="ECO:0000313" key="3">
    <source>
        <dbReference type="EMBL" id="SVA33707.1"/>
    </source>
</evidence>
<accession>A0A381V227</accession>
<dbReference type="InterPro" id="IPR052701">
    <property type="entry name" value="GAG_Ulvan_Degrading_Sulfatases"/>
</dbReference>
<dbReference type="InterPro" id="IPR000917">
    <property type="entry name" value="Sulfatase_N"/>
</dbReference>
<evidence type="ECO:0000259" key="2">
    <source>
        <dbReference type="Pfam" id="PF00884"/>
    </source>
</evidence>
<dbReference type="EMBL" id="UINC01007508">
    <property type="protein sequence ID" value="SVA33707.1"/>
    <property type="molecule type" value="Genomic_DNA"/>
</dbReference>
<dbReference type="InterPro" id="IPR017850">
    <property type="entry name" value="Alkaline_phosphatase_core_sf"/>
</dbReference>
<dbReference type="PANTHER" id="PTHR43751:SF1">
    <property type="entry name" value="SULFATASE ATSG-RELATED"/>
    <property type="match status" value="1"/>
</dbReference>
<dbReference type="CDD" id="cd16027">
    <property type="entry name" value="SGSH"/>
    <property type="match status" value="1"/>
</dbReference>
<organism evidence="3">
    <name type="scientific">marine metagenome</name>
    <dbReference type="NCBI Taxonomy" id="408172"/>
    <lineage>
        <taxon>unclassified sequences</taxon>
        <taxon>metagenomes</taxon>
        <taxon>ecological metagenomes</taxon>
    </lineage>
</organism>
<name>A0A381V227_9ZZZZ</name>
<dbReference type="AlphaFoldDB" id="A0A381V227"/>
<sequence>MESILQPNIVFAFADDWGRYASAYRDQPGESSIHELIDTPNFDRIADEGTIFLNAHVPAPSCTPCRSSILTGRYFWQTGMGAILQGARWDETIPTYPLLLEKAGYHIGYTYKVWSPGVAVNAPYGGARTAYESAGIRFNSFSEEVTKRPVEQTVEDAKQELLDETGANFDSFLKARSNDEPFCYWWGPTNTHRTWQQGSGKDLWGLEPDDLTGRMPSFLPDVHEVREDFNDYLGECLAVDAGLGVIIDRLEKAGELDNTLIVVSGDHGIPGFPRAKTNLYNLGTEVAMAVRWPEVISSGRTINDFVNLMDLAPTFLEAAGVEEPEDMTANSLLPLLKSNVSGRVDSERSFVVTGRERHNLAREGGLPYPQRAIRTDDFLYIYNFEPDRWPVGDPEGLDDPNTTPPPREEILTNYHSVYADIDKSPTKVWMIYNRAKKDVQPLFELGFGKRPQEELYDLRSDPDYLSNVAYEPEYMEIREDLNHRLMNLLIKQEDPRVVESPPRFEKAPYAGSVPEEWQAENTKQLWDYDPGSVPKTTR</sequence>
<reference evidence="3" key="1">
    <citation type="submission" date="2018-05" db="EMBL/GenBank/DDBJ databases">
        <authorList>
            <person name="Lanie J.A."/>
            <person name="Ng W.-L."/>
            <person name="Kazmierczak K.M."/>
            <person name="Andrzejewski T.M."/>
            <person name="Davidsen T.M."/>
            <person name="Wayne K.J."/>
            <person name="Tettelin H."/>
            <person name="Glass J.I."/>
            <person name="Rusch D."/>
            <person name="Podicherti R."/>
            <person name="Tsui H.-C.T."/>
            <person name="Winkler M.E."/>
        </authorList>
    </citation>
    <scope>NUCLEOTIDE SEQUENCE</scope>
</reference>
<protein>
    <recommendedName>
        <fullName evidence="2">Sulfatase N-terminal domain-containing protein</fullName>
    </recommendedName>
</protein>